<dbReference type="STRING" id="1302689.RG47T_1495"/>
<dbReference type="Proteomes" id="UP000186720">
    <property type="component" value="Unassembled WGS sequence"/>
</dbReference>
<feature type="transmembrane region" description="Helical" evidence="1">
    <location>
        <begin position="62"/>
        <end position="86"/>
    </location>
</feature>
<keyword evidence="1" id="KW-1133">Transmembrane helix</keyword>
<proteinExistence type="predicted"/>
<reference evidence="2 3" key="1">
    <citation type="submission" date="2016-11" db="EMBL/GenBank/DDBJ databases">
        <title>Whole Genome Sequencing of Mucilaginibacter polytrichastri RG4-7(T) isolated from the moss sample.</title>
        <authorList>
            <person name="Li Y."/>
        </authorList>
    </citation>
    <scope>NUCLEOTIDE SEQUENCE [LARGE SCALE GENOMIC DNA]</scope>
    <source>
        <strain evidence="2 3">RG4-7</strain>
    </source>
</reference>
<comment type="caution">
    <text evidence="2">The sequence shown here is derived from an EMBL/GenBank/DDBJ whole genome shotgun (WGS) entry which is preliminary data.</text>
</comment>
<keyword evidence="1" id="KW-0472">Membrane</keyword>
<evidence type="ECO:0008006" key="4">
    <source>
        <dbReference type="Google" id="ProtNLM"/>
    </source>
</evidence>
<feature type="transmembrane region" description="Helical" evidence="1">
    <location>
        <begin position="226"/>
        <end position="246"/>
    </location>
</feature>
<keyword evidence="1" id="KW-0812">Transmembrane</keyword>
<evidence type="ECO:0000313" key="3">
    <source>
        <dbReference type="Proteomes" id="UP000186720"/>
    </source>
</evidence>
<organism evidence="2 3">
    <name type="scientific">Mucilaginibacter polytrichastri</name>
    <dbReference type="NCBI Taxonomy" id="1302689"/>
    <lineage>
        <taxon>Bacteria</taxon>
        <taxon>Pseudomonadati</taxon>
        <taxon>Bacteroidota</taxon>
        <taxon>Sphingobacteriia</taxon>
        <taxon>Sphingobacteriales</taxon>
        <taxon>Sphingobacteriaceae</taxon>
        <taxon>Mucilaginibacter</taxon>
    </lineage>
</organism>
<evidence type="ECO:0000256" key="1">
    <source>
        <dbReference type="SAM" id="Phobius"/>
    </source>
</evidence>
<sequence>MYYDFSANTHHVLFILRLFIAASLLVSSIQFLINHKQFGISGLLYWRLTKTKSQYRYFQGKYFNYLFNQTGFIYLNIFRILLLPAFVLSKDGFFITVVLALTSFLIYSRASSMANAADQLNNVALLGLSINHFFSKYGVDENMIIYFFSIVLIISYFTSGLLKIYERKWINGYYLKMTLMGRNPTNRSLQYTFRNTPDIIFNISSKIVIAWQLSSFIIPFLPKPLLFIYLTIGLVFHISTGVFMGLNNFIWTFTAFLPCLIYTNSRIG</sequence>
<keyword evidence="3" id="KW-1185">Reference proteome</keyword>
<feature type="transmembrane region" description="Helical" evidence="1">
    <location>
        <begin position="144"/>
        <end position="165"/>
    </location>
</feature>
<feature type="transmembrane region" description="Helical" evidence="1">
    <location>
        <begin position="12"/>
        <end position="33"/>
    </location>
</feature>
<feature type="transmembrane region" description="Helical" evidence="1">
    <location>
        <begin position="92"/>
        <end position="108"/>
    </location>
</feature>
<dbReference type="AlphaFoldDB" id="A0A1Q5ZWG6"/>
<name>A0A1Q5ZWG6_9SPHI</name>
<evidence type="ECO:0000313" key="2">
    <source>
        <dbReference type="EMBL" id="OKS86048.1"/>
    </source>
</evidence>
<feature type="transmembrane region" description="Helical" evidence="1">
    <location>
        <begin position="199"/>
        <end position="220"/>
    </location>
</feature>
<protein>
    <recommendedName>
        <fullName evidence="4">HTTM domain-containing protein</fullName>
    </recommendedName>
</protein>
<gene>
    <name evidence="2" type="ORF">RG47T_1495</name>
</gene>
<dbReference type="RefSeq" id="WP_139235641.1">
    <property type="nucleotide sequence ID" value="NZ_FPAM01000002.1"/>
</dbReference>
<dbReference type="OrthoDB" id="5422338at2"/>
<accession>A0A1Q5ZWG6</accession>
<dbReference type="EMBL" id="MPPL01000001">
    <property type="protein sequence ID" value="OKS86048.1"/>
    <property type="molecule type" value="Genomic_DNA"/>
</dbReference>